<dbReference type="InParanoid" id="A0A1H9KDU3"/>
<proteinExistence type="predicted"/>
<keyword evidence="2" id="KW-0472">Membrane</keyword>
<accession>A0A1H9KDU3</accession>
<evidence type="ECO:0000256" key="2">
    <source>
        <dbReference type="SAM" id="Phobius"/>
    </source>
</evidence>
<keyword evidence="1" id="KW-0175">Coiled coil</keyword>
<evidence type="ECO:0000313" key="4">
    <source>
        <dbReference type="Proteomes" id="UP000199021"/>
    </source>
</evidence>
<feature type="coiled-coil region" evidence="1">
    <location>
        <begin position="62"/>
        <end position="96"/>
    </location>
</feature>
<keyword evidence="4" id="KW-1185">Reference proteome</keyword>
<dbReference type="Gene3D" id="1.10.150.20">
    <property type="entry name" value="5' to 3' exonuclease, C-terminal subdomain"/>
    <property type="match status" value="1"/>
</dbReference>
<dbReference type="RefSeq" id="WP_090170741.1">
    <property type="nucleotide sequence ID" value="NZ_FOFB01000020.1"/>
</dbReference>
<gene>
    <name evidence="3" type="ORF">SAMN05444359_12063</name>
</gene>
<dbReference type="Pfam" id="PF14520">
    <property type="entry name" value="HHH_5"/>
    <property type="match status" value="2"/>
</dbReference>
<reference evidence="4" key="1">
    <citation type="submission" date="2016-10" db="EMBL/GenBank/DDBJ databases">
        <authorList>
            <person name="Varghese N."/>
            <person name="Submissions S."/>
        </authorList>
    </citation>
    <scope>NUCLEOTIDE SEQUENCE [LARGE SCALE GENOMIC DNA]</scope>
    <source>
        <strain evidence="4">DSM 24740</strain>
    </source>
</reference>
<name>A0A1H9KDU3_9BACT</name>
<dbReference type="AlphaFoldDB" id="A0A1H9KDU3"/>
<dbReference type="STRING" id="478744.SAMN05444359_12063"/>
<dbReference type="EMBL" id="FOFB01000020">
    <property type="protein sequence ID" value="SEQ97262.1"/>
    <property type="molecule type" value="Genomic_DNA"/>
</dbReference>
<feature type="transmembrane region" description="Helical" evidence="2">
    <location>
        <begin position="20"/>
        <end position="39"/>
    </location>
</feature>
<evidence type="ECO:0000256" key="1">
    <source>
        <dbReference type="SAM" id="Coils"/>
    </source>
</evidence>
<organism evidence="3 4">
    <name type="scientific">Neolewinella agarilytica</name>
    <dbReference type="NCBI Taxonomy" id="478744"/>
    <lineage>
        <taxon>Bacteria</taxon>
        <taxon>Pseudomonadati</taxon>
        <taxon>Bacteroidota</taxon>
        <taxon>Saprospiria</taxon>
        <taxon>Saprospirales</taxon>
        <taxon>Lewinellaceae</taxon>
        <taxon>Neolewinella</taxon>
    </lineage>
</organism>
<keyword evidence="2" id="KW-0812">Transmembrane</keyword>
<sequence>MNYIFLHDVNDLFGIECGWWYLWSFLAFCLGALFHWLLWGSRGKVVDTTKIEADRDRYHASATKWEKDYQSLKYQLEESQKAEADLRASLQRCEADKQSMKFAAESAAAAPPVIPVPVPASTETMGIVSDAGAGADAEGDIYAGLFKEDNFQIVEGIGPKVNQVLINAGYKTWRELSKADAKDLQGHLDAAGKRFGLCDPTTWPHQAGLAADSNWDELIRYQKFTDGGRENVGSGQSDSKFEKLAAKKLGFSSNNPNDLKVVEGIGPKIEGLLKAGGINTWSELAAADVSRIQTILDEAGPRYKLAIPRTWPQQADLAAKGEWKALKTLQDDLRGGN</sequence>
<keyword evidence="2" id="KW-1133">Transmembrane helix</keyword>
<evidence type="ECO:0000313" key="3">
    <source>
        <dbReference type="EMBL" id="SEQ97262.1"/>
    </source>
</evidence>
<protein>
    <submittedName>
        <fullName evidence="3">Helix-hairpin-helix domain-containing protein</fullName>
    </submittedName>
</protein>
<dbReference type="Proteomes" id="UP000199021">
    <property type="component" value="Unassembled WGS sequence"/>
</dbReference>